<comment type="caution">
    <text evidence="1">The sequence shown here is derived from an EMBL/GenBank/DDBJ whole genome shotgun (WGS) entry which is preliminary data.</text>
</comment>
<proteinExistence type="predicted"/>
<protein>
    <recommendedName>
        <fullName evidence="3">Secreted protein</fullName>
    </recommendedName>
</protein>
<accession>A0ABV3D2Q0</accession>
<gene>
    <name evidence="1" type="ORF">AB0A76_26755</name>
</gene>
<keyword evidence="2" id="KW-1185">Reference proteome</keyword>
<reference evidence="1 2" key="1">
    <citation type="submission" date="2024-06" db="EMBL/GenBank/DDBJ databases">
        <title>The Natural Products Discovery Center: Release of the First 8490 Sequenced Strains for Exploring Actinobacteria Biosynthetic Diversity.</title>
        <authorList>
            <person name="Kalkreuter E."/>
            <person name="Kautsar S.A."/>
            <person name="Yang D."/>
            <person name="Bader C.D."/>
            <person name="Teijaro C.N."/>
            <person name="Fluegel L."/>
            <person name="Davis C.M."/>
            <person name="Simpson J.R."/>
            <person name="Lauterbach L."/>
            <person name="Steele A.D."/>
            <person name="Gui C."/>
            <person name="Meng S."/>
            <person name="Li G."/>
            <person name="Viehrig K."/>
            <person name="Ye F."/>
            <person name="Su P."/>
            <person name="Kiefer A.F."/>
            <person name="Nichols A."/>
            <person name="Cepeda A.J."/>
            <person name="Yan W."/>
            <person name="Fan B."/>
            <person name="Jiang Y."/>
            <person name="Adhikari A."/>
            <person name="Zheng C.-J."/>
            <person name="Schuster L."/>
            <person name="Cowan T.M."/>
            <person name="Smanski M.J."/>
            <person name="Chevrette M.G."/>
            <person name="De Carvalho L.P.S."/>
            <person name="Shen B."/>
        </authorList>
    </citation>
    <scope>NUCLEOTIDE SEQUENCE [LARGE SCALE GENOMIC DNA]</scope>
    <source>
        <strain evidence="1 2">NPDC045705</strain>
    </source>
</reference>
<evidence type="ECO:0000313" key="1">
    <source>
        <dbReference type="EMBL" id="MEU7296755.1"/>
    </source>
</evidence>
<name>A0ABV3D2Q0_STREX</name>
<evidence type="ECO:0000313" key="2">
    <source>
        <dbReference type="Proteomes" id="UP001551210"/>
    </source>
</evidence>
<sequence length="100" mass="10438">MLLAAVPASASAASGQLRYDYVTVGGYVATGFLNDPPGAECLNLPGVGQENPEPGDSPKNRIDAWATVFTEPNCQGDSFTLRPHTGGASERLKVRSVVFG</sequence>
<evidence type="ECO:0008006" key="3">
    <source>
        <dbReference type="Google" id="ProtNLM"/>
    </source>
</evidence>
<dbReference type="EMBL" id="JBEZAM010000048">
    <property type="protein sequence ID" value="MEU7296755.1"/>
    <property type="molecule type" value="Genomic_DNA"/>
</dbReference>
<organism evidence="1 2">
    <name type="scientific">Streptomyces exfoliatus</name>
    <name type="common">Streptomyces hydrogenans</name>
    <dbReference type="NCBI Taxonomy" id="1905"/>
    <lineage>
        <taxon>Bacteria</taxon>
        <taxon>Bacillati</taxon>
        <taxon>Actinomycetota</taxon>
        <taxon>Actinomycetes</taxon>
        <taxon>Kitasatosporales</taxon>
        <taxon>Streptomycetaceae</taxon>
        <taxon>Streptomyces</taxon>
    </lineage>
</organism>
<dbReference type="Proteomes" id="UP001551210">
    <property type="component" value="Unassembled WGS sequence"/>
</dbReference>